<evidence type="ECO:0000256" key="1">
    <source>
        <dbReference type="ARBA" id="ARBA00022801"/>
    </source>
</evidence>
<dbReference type="Gene3D" id="3.40.50.1820">
    <property type="entry name" value="alpha/beta hydrolase"/>
    <property type="match status" value="1"/>
</dbReference>
<reference evidence="3" key="1">
    <citation type="submission" date="2021-04" db="EMBL/GenBank/DDBJ databases">
        <title>Isolation of p-tert-butylphenol degrading bacteria Sphingobium phenoxybenzoativorans Tas13 from active sludge.</title>
        <authorList>
            <person name="Li Y."/>
        </authorList>
    </citation>
    <scope>NUCLEOTIDE SEQUENCE</scope>
    <source>
        <strain evidence="3">Tas13</strain>
    </source>
</reference>
<evidence type="ECO:0000259" key="2">
    <source>
        <dbReference type="Pfam" id="PF12697"/>
    </source>
</evidence>
<keyword evidence="1 3" id="KW-0378">Hydrolase</keyword>
<gene>
    <name evidence="3" type="ORF">KFK14_22985</name>
</gene>
<organism evidence="3 4">
    <name type="scientific">Sphingobium phenoxybenzoativorans</name>
    <dbReference type="NCBI Taxonomy" id="1592790"/>
    <lineage>
        <taxon>Bacteria</taxon>
        <taxon>Pseudomonadati</taxon>
        <taxon>Pseudomonadota</taxon>
        <taxon>Alphaproteobacteria</taxon>
        <taxon>Sphingomonadales</taxon>
        <taxon>Sphingomonadaceae</taxon>
        <taxon>Sphingobium</taxon>
    </lineage>
</organism>
<evidence type="ECO:0000313" key="3">
    <source>
        <dbReference type="EMBL" id="QUT05768.1"/>
    </source>
</evidence>
<sequence length="319" mass="35271">MHDIPDFAINRRTLPDGTELAFVREGAGGVPLLMLHGWPSTKRIFYRNIGPLAQAGFDVIAPDASGWGDSPLSPHGYPDPVRSVHQFIDLMTLLGHERWVLAAYDFGSFSALDMVNRFPERVIRQLIWNPMVPFLPDIYEQAGCGGDLMKENLSLSSHITDHGADPDGFAGRLADDEARRAYVRGFYQGRVWRDGGPVLRLAAEGSFDDEAADFHAEPFGDAESFRASINYYAALLQPELLYAPPLIAQRVGTETMFLYGEADQIIGRIVTRRAEVAYDRIVGPFIVEGGGHFLSWERPGIVNGALISLCRDLLKGGRP</sequence>
<dbReference type="PRINTS" id="PR00412">
    <property type="entry name" value="EPOXHYDRLASE"/>
</dbReference>
<dbReference type="SUPFAM" id="SSF53474">
    <property type="entry name" value="alpha/beta-Hydrolases"/>
    <property type="match status" value="1"/>
</dbReference>
<dbReference type="InterPro" id="IPR029058">
    <property type="entry name" value="AB_hydrolase_fold"/>
</dbReference>
<keyword evidence="4" id="KW-1185">Reference proteome</keyword>
<dbReference type="GO" id="GO:0016787">
    <property type="term" value="F:hydrolase activity"/>
    <property type="evidence" value="ECO:0007669"/>
    <property type="project" value="UniProtKB-KW"/>
</dbReference>
<feature type="domain" description="AB hydrolase-1" evidence="2">
    <location>
        <begin position="32"/>
        <end position="302"/>
    </location>
</feature>
<dbReference type="InterPro" id="IPR000639">
    <property type="entry name" value="Epox_hydrolase-like"/>
</dbReference>
<proteinExistence type="predicted"/>
<dbReference type="AlphaFoldDB" id="A0A975K6M3"/>
<dbReference type="KEGG" id="spph:KFK14_22985"/>
<name>A0A975K6M3_9SPHN</name>
<accession>A0A975K6M3</accession>
<dbReference type="RefSeq" id="WP_212609281.1">
    <property type="nucleotide sequence ID" value="NZ_CP073910.1"/>
</dbReference>
<dbReference type="EMBL" id="CP073910">
    <property type="protein sequence ID" value="QUT05768.1"/>
    <property type="molecule type" value="Genomic_DNA"/>
</dbReference>
<dbReference type="Pfam" id="PF12697">
    <property type="entry name" value="Abhydrolase_6"/>
    <property type="match status" value="1"/>
</dbReference>
<dbReference type="Proteomes" id="UP000681425">
    <property type="component" value="Chromosome"/>
</dbReference>
<dbReference type="PANTHER" id="PTHR43329">
    <property type="entry name" value="EPOXIDE HYDROLASE"/>
    <property type="match status" value="1"/>
</dbReference>
<dbReference type="InterPro" id="IPR000073">
    <property type="entry name" value="AB_hydrolase_1"/>
</dbReference>
<protein>
    <submittedName>
        <fullName evidence="3">Alpha/beta hydrolase</fullName>
    </submittedName>
</protein>
<evidence type="ECO:0000313" key="4">
    <source>
        <dbReference type="Proteomes" id="UP000681425"/>
    </source>
</evidence>